<dbReference type="InterPro" id="IPR047650">
    <property type="entry name" value="Transpos_IS110"/>
</dbReference>
<evidence type="ECO:0000313" key="3">
    <source>
        <dbReference type="EMBL" id="MEW9918475.1"/>
    </source>
</evidence>
<evidence type="ECO:0000259" key="1">
    <source>
        <dbReference type="Pfam" id="PF01548"/>
    </source>
</evidence>
<dbReference type="NCBIfam" id="NF033542">
    <property type="entry name" value="transpos_IS110"/>
    <property type="match status" value="1"/>
</dbReference>
<dbReference type="Pfam" id="PF02371">
    <property type="entry name" value="Transposase_20"/>
    <property type="match status" value="1"/>
</dbReference>
<name>A0ABV3RHP0_9RHOB</name>
<keyword evidence="4" id="KW-1185">Reference proteome</keyword>
<comment type="caution">
    <text evidence="3">The sequence shown here is derived from an EMBL/GenBank/DDBJ whole genome shotgun (WGS) entry which is preliminary data.</text>
</comment>
<dbReference type="PANTHER" id="PTHR33055:SF13">
    <property type="entry name" value="TRANSPOSASE"/>
    <property type="match status" value="1"/>
</dbReference>
<organism evidence="3 4">
    <name type="scientific">Sulfitobacter sediminis</name>
    <dbReference type="NCBI Taxonomy" id="3234186"/>
    <lineage>
        <taxon>Bacteria</taxon>
        <taxon>Pseudomonadati</taxon>
        <taxon>Pseudomonadota</taxon>
        <taxon>Alphaproteobacteria</taxon>
        <taxon>Rhodobacterales</taxon>
        <taxon>Roseobacteraceae</taxon>
        <taxon>Sulfitobacter</taxon>
    </lineage>
</organism>
<protein>
    <submittedName>
        <fullName evidence="3">IS110 family transposase</fullName>
    </submittedName>
</protein>
<evidence type="ECO:0000259" key="2">
    <source>
        <dbReference type="Pfam" id="PF02371"/>
    </source>
</evidence>
<dbReference type="InterPro" id="IPR002525">
    <property type="entry name" value="Transp_IS110-like_N"/>
</dbReference>
<dbReference type="EMBL" id="JBFNXX010000002">
    <property type="protein sequence ID" value="MEW9918475.1"/>
    <property type="molecule type" value="Genomic_DNA"/>
</dbReference>
<accession>A0ABV3RHP0</accession>
<reference evidence="3 4" key="1">
    <citation type="submission" date="2024-07" db="EMBL/GenBank/DDBJ databases">
        <title>Marimonas sp.nov., isolated from tidal-flat sediment.</title>
        <authorList>
            <person name="Jayan J.N."/>
            <person name="Lee S.S."/>
        </authorList>
    </citation>
    <scope>NUCLEOTIDE SEQUENCE [LARGE SCALE GENOMIC DNA]</scope>
    <source>
        <strain evidence="3 4">MJW-29</strain>
    </source>
</reference>
<dbReference type="RefSeq" id="WP_367876537.1">
    <property type="nucleotide sequence ID" value="NZ_JBFNXX010000002.1"/>
</dbReference>
<sequence>MAQQRLVRIRLTPPFALSRGKRAKTDRIDAELIARFMAFRPEAGRELPGKNLRILRTLTTRRGQLVDMRKRLKAQIGARKEQGVSADVEGMEDDLQEVLDAQISVIERRIENVIAQTEQLASKANLLRSIPGIGPVSAAMLIAELPELGRMTSGEAAAITGLAPVPHDSGAMRGRRMIAGGRRSLRHVLFQAALAAACHNPVLKPIAKRLKERGKPHKLIIIAIARRLVTIANAIIKTGKPWLTQPGK</sequence>
<evidence type="ECO:0000313" key="4">
    <source>
        <dbReference type="Proteomes" id="UP001556098"/>
    </source>
</evidence>
<feature type="domain" description="Transposase IS116/IS110/IS902 C-terminal" evidence="2">
    <location>
        <begin position="125"/>
        <end position="204"/>
    </location>
</feature>
<feature type="domain" description="Transposase IS110-like N-terminal" evidence="1">
    <location>
        <begin position="21"/>
        <end position="76"/>
    </location>
</feature>
<dbReference type="Proteomes" id="UP001556098">
    <property type="component" value="Unassembled WGS sequence"/>
</dbReference>
<dbReference type="Pfam" id="PF01548">
    <property type="entry name" value="DEDD_Tnp_IS110"/>
    <property type="match status" value="1"/>
</dbReference>
<dbReference type="InterPro" id="IPR003346">
    <property type="entry name" value="Transposase_20"/>
</dbReference>
<gene>
    <name evidence="3" type="ORF">AB2B41_02580</name>
</gene>
<proteinExistence type="predicted"/>
<dbReference type="PANTHER" id="PTHR33055">
    <property type="entry name" value="TRANSPOSASE FOR INSERTION SEQUENCE ELEMENT IS1111A"/>
    <property type="match status" value="1"/>
</dbReference>